<evidence type="ECO:0000313" key="4">
    <source>
        <dbReference type="EMBL" id="ODR50639.1"/>
    </source>
</evidence>
<dbReference type="EMBL" id="MEHA01000010">
    <property type="protein sequence ID" value="ODR50639.1"/>
    <property type="molecule type" value="Genomic_DNA"/>
</dbReference>
<gene>
    <name evidence="3" type="primary">lipO_41</name>
    <name evidence="4" type="ORF">BEI59_14780</name>
    <name evidence="3" type="ORF">BEI61_04306</name>
    <name evidence="5" type="ORF">BEI63_00290</name>
</gene>
<evidence type="ECO:0000256" key="1">
    <source>
        <dbReference type="ARBA" id="ARBA00022729"/>
    </source>
</evidence>
<accession>A0A1E3A446</accession>
<comment type="caution">
    <text evidence="3">The sequence shown here is derived from an EMBL/GenBank/DDBJ whole genome shotgun (WGS) entry which is preliminary data.</text>
</comment>
<dbReference type="RefSeq" id="WP_069153959.1">
    <property type="nucleotide sequence ID" value="NZ_DAWDRA010000275.1"/>
</dbReference>
<keyword evidence="3" id="KW-0449">Lipoprotein</keyword>
<reference evidence="3 6" key="1">
    <citation type="submission" date="2016-07" db="EMBL/GenBank/DDBJ databases">
        <title>Characterization of isolates of Eisenbergiella tayi derived from blood cultures, using whole genome sequencing.</title>
        <authorList>
            <person name="Burdz T."/>
            <person name="Wiebe D."/>
            <person name="Huynh C."/>
            <person name="Bernard K."/>
        </authorList>
    </citation>
    <scope>NUCLEOTIDE SEQUENCE [LARGE SCALE GENOMIC DNA]</scope>
    <source>
        <strain evidence="3 6">NML 110608</strain>
    </source>
</reference>
<dbReference type="SUPFAM" id="SSF53850">
    <property type="entry name" value="Periplasmic binding protein-like II"/>
    <property type="match status" value="1"/>
</dbReference>
<dbReference type="EMBL" id="MEHD01000005">
    <property type="protein sequence ID" value="ODR61820.1"/>
    <property type="molecule type" value="Genomic_DNA"/>
</dbReference>
<dbReference type="PROSITE" id="PS51257">
    <property type="entry name" value="PROKAR_LIPOPROTEIN"/>
    <property type="match status" value="1"/>
</dbReference>
<feature type="signal peptide" evidence="2">
    <location>
        <begin position="1"/>
        <end position="26"/>
    </location>
</feature>
<evidence type="ECO:0000313" key="5">
    <source>
        <dbReference type="EMBL" id="ODR61820.1"/>
    </source>
</evidence>
<sequence length="553" mass="62704">MKRKMIKKGLALVLCIAMTSACMACASSTEQGQNGMVPDSQASSDGKQADSNFNETGFPIVNDKIELNFVFNSQTMTQDLDKLPVFQELEEKTNIHINWDICRSGWEEKKATMLASGDLPDAFFGSGIEDSDITTNIDYFVPLEDLIDQYAPNIRNLFEKDPITEKMSTFLDGHIYGLPQRMPLRPTSNDTLGINKTWLDKLGLEVPETLDDFYDVCMAFKTQDPNGNGIADEIPFNFANLDDSRWFTARTLLGAWGDMYDMTFNYLTVKNDVVSYMPTLDSYKELVLFLNKMYSNGLINQEVFTDDLSKFVALGKSEDVPILGGAIAWTPGTVTGQWADQYIAIPPLRASEDTEPLWGTNRSLVIYDTNKFEITTANEHIPETMRWIDECYSEAMSLYLYYGSEGVGIQTEDDGTYTILPPASDEYDQDLWKWYNAPADFAPIAVLPETEKKINDPTGYYAERIEMSDIYDPYLLDDRDIYPLAKFDAGDQDELTLLKTDITSYVDQKFAQWITVGGVEAEWDSYLKELDNMGLARMLEIYQKGYNNYYGIN</sequence>
<evidence type="ECO:0000313" key="8">
    <source>
        <dbReference type="Proteomes" id="UP000094869"/>
    </source>
</evidence>
<dbReference type="Proteomes" id="UP000094271">
    <property type="component" value="Unassembled WGS sequence"/>
</dbReference>
<protein>
    <submittedName>
        <fullName evidence="3">Lipoprotein LipO</fullName>
    </submittedName>
</protein>
<dbReference type="AlphaFoldDB" id="A0A1E3A446"/>
<evidence type="ECO:0000256" key="2">
    <source>
        <dbReference type="SAM" id="SignalP"/>
    </source>
</evidence>
<feature type="chain" id="PRO_5014540544" evidence="2">
    <location>
        <begin position="27"/>
        <end position="553"/>
    </location>
</feature>
<keyword evidence="1 2" id="KW-0732">Signal</keyword>
<dbReference type="PANTHER" id="PTHR43649">
    <property type="entry name" value="ARABINOSE-BINDING PROTEIN-RELATED"/>
    <property type="match status" value="1"/>
</dbReference>
<dbReference type="OrthoDB" id="2491264at2"/>
<dbReference type="Gene3D" id="3.40.190.10">
    <property type="entry name" value="Periplasmic binding protein-like II"/>
    <property type="match status" value="2"/>
</dbReference>
<dbReference type="PANTHER" id="PTHR43649:SF33">
    <property type="entry name" value="POLYGALACTURONAN_RHAMNOGALACTURONAN-BINDING PROTEIN YTCQ"/>
    <property type="match status" value="1"/>
</dbReference>
<reference evidence="4 7" key="3">
    <citation type="submission" date="2016-08" db="EMBL/GenBank/DDBJ databases">
        <authorList>
            <person name="Seilhamer J.J."/>
        </authorList>
    </citation>
    <scope>NUCLEOTIDE SEQUENCE [LARGE SCALE GENOMIC DNA]</scope>
    <source>
        <strain evidence="4 7">NML150140-1</strain>
    </source>
</reference>
<evidence type="ECO:0000313" key="7">
    <source>
        <dbReference type="Proteomes" id="UP000094271"/>
    </source>
</evidence>
<dbReference type="Proteomes" id="UP000094067">
    <property type="component" value="Unassembled WGS sequence"/>
</dbReference>
<proteinExistence type="predicted"/>
<reference evidence="5 8" key="2">
    <citation type="submission" date="2016-08" db="EMBL/GenBank/DDBJ databases">
        <title>Characterization of Isolates of Eisenbergiella tayi Derived from Blood Cultures, Using Whole Genome Sequencing.</title>
        <authorList>
            <person name="Bernier A.-M."/>
            <person name="Burdz T."/>
            <person name="Wiebe D."/>
            <person name="Bernard K."/>
        </authorList>
    </citation>
    <scope>NUCLEOTIDE SEQUENCE [LARGE SCALE GENOMIC DNA]</scope>
    <source>
        <strain evidence="5 8">NML120146</strain>
    </source>
</reference>
<evidence type="ECO:0000313" key="3">
    <source>
        <dbReference type="EMBL" id="ODM03508.1"/>
    </source>
</evidence>
<dbReference type="Proteomes" id="UP000094869">
    <property type="component" value="Unassembled WGS sequence"/>
</dbReference>
<keyword evidence="8" id="KW-1185">Reference proteome</keyword>
<evidence type="ECO:0000313" key="6">
    <source>
        <dbReference type="Proteomes" id="UP000094067"/>
    </source>
</evidence>
<dbReference type="PATRIC" id="fig|1432052.4.peg.4776"/>
<dbReference type="EMBL" id="MCGH01000003">
    <property type="protein sequence ID" value="ODM03508.1"/>
    <property type="molecule type" value="Genomic_DNA"/>
</dbReference>
<dbReference type="InterPro" id="IPR050490">
    <property type="entry name" value="Bact_solute-bd_prot1"/>
</dbReference>
<organism evidence="3 6">
    <name type="scientific">Eisenbergiella tayi</name>
    <dbReference type="NCBI Taxonomy" id="1432052"/>
    <lineage>
        <taxon>Bacteria</taxon>
        <taxon>Bacillati</taxon>
        <taxon>Bacillota</taxon>
        <taxon>Clostridia</taxon>
        <taxon>Lachnospirales</taxon>
        <taxon>Lachnospiraceae</taxon>
        <taxon>Eisenbergiella</taxon>
    </lineage>
</organism>
<name>A0A1E3A446_9FIRM</name>